<evidence type="ECO:0000313" key="1">
    <source>
        <dbReference type="EMBL" id="HJD96929.1"/>
    </source>
</evidence>
<reference evidence="1" key="2">
    <citation type="submission" date="2021-09" db="EMBL/GenBank/DDBJ databases">
        <authorList>
            <person name="Gilroy R."/>
        </authorList>
    </citation>
    <scope>NUCLEOTIDE SEQUENCE</scope>
    <source>
        <strain evidence="1">ChiGjej2B2-19336</strain>
    </source>
</reference>
<sequence>MLNLLEKASKGALPMNEPVSEFQERLPKDIFKAAKEADGAFRSRKLAAAGKDIQHYWDAGHGHMSNEEIEDLVESLTTGKDRFYVRANKPYAGNVANLGNMTGGRGALRPSEEFTYLHQVNPISNKRLL</sequence>
<dbReference type="EMBL" id="DYZA01000088">
    <property type="protein sequence ID" value="HJD96929.1"/>
    <property type="molecule type" value="Genomic_DNA"/>
</dbReference>
<name>A0A921AW40_9BACT</name>
<dbReference type="Proteomes" id="UP000698963">
    <property type="component" value="Unassembled WGS sequence"/>
</dbReference>
<dbReference type="AlphaFoldDB" id="A0A921AW40"/>
<dbReference type="RefSeq" id="WP_304121566.1">
    <property type="nucleotide sequence ID" value="NZ_DYZA01000088.1"/>
</dbReference>
<proteinExistence type="predicted"/>
<gene>
    <name evidence="1" type="ORF">K8W16_04720</name>
</gene>
<reference evidence="1" key="1">
    <citation type="journal article" date="2021" name="PeerJ">
        <title>Extensive microbial diversity within the chicken gut microbiome revealed by metagenomics and culture.</title>
        <authorList>
            <person name="Gilroy R."/>
            <person name="Ravi A."/>
            <person name="Getino M."/>
            <person name="Pursley I."/>
            <person name="Horton D.L."/>
            <person name="Alikhan N.F."/>
            <person name="Baker D."/>
            <person name="Gharbi K."/>
            <person name="Hall N."/>
            <person name="Watson M."/>
            <person name="Adriaenssens E.M."/>
            <person name="Foster-Nyarko E."/>
            <person name="Jarju S."/>
            <person name="Secka A."/>
            <person name="Antonio M."/>
            <person name="Oren A."/>
            <person name="Chaudhuri R.R."/>
            <person name="La Ragione R."/>
            <person name="Hildebrand F."/>
            <person name="Pallen M.J."/>
        </authorList>
    </citation>
    <scope>NUCLEOTIDE SEQUENCE</scope>
    <source>
        <strain evidence="1">ChiGjej2B2-19336</strain>
    </source>
</reference>
<accession>A0A921AW40</accession>
<protein>
    <submittedName>
        <fullName evidence="1">Uncharacterized protein</fullName>
    </submittedName>
</protein>
<feature type="non-terminal residue" evidence="1">
    <location>
        <position position="129"/>
    </location>
</feature>
<evidence type="ECO:0000313" key="2">
    <source>
        <dbReference type="Proteomes" id="UP000698963"/>
    </source>
</evidence>
<organism evidence="1 2">
    <name type="scientific">Mailhella massiliensis</name>
    <dbReference type="NCBI Taxonomy" id="1903261"/>
    <lineage>
        <taxon>Bacteria</taxon>
        <taxon>Pseudomonadati</taxon>
        <taxon>Thermodesulfobacteriota</taxon>
        <taxon>Desulfovibrionia</taxon>
        <taxon>Desulfovibrionales</taxon>
        <taxon>Desulfovibrionaceae</taxon>
        <taxon>Mailhella</taxon>
    </lineage>
</organism>
<comment type="caution">
    <text evidence="1">The sequence shown here is derived from an EMBL/GenBank/DDBJ whole genome shotgun (WGS) entry which is preliminary data.</text>
</comment>